<dbReference type="InterPro" id="IPR012338">
    <property type="entry name" value="Beta-lactam/transpept-like"/>
</dbReference>
<dbReference type="PANTHER" id="PTHR43283">
    <property type="entry name" value="BETA-LACTAMASE-RELATED"/>
    <property type="match status" value="1"/>
</dbReference>
<dbReference type="Proteomes" id="UP000053455">
    <property type="component" value="Unassembled WGS sequence"/>
</dbReference>
<proteinExistence type="predicted"/>
<protein>
    <submittedName>
        <fullName evidence="2">Beta-lactamase</fullName>
    </submittedName>
</protein>
<comment type="caution">
    <text evidence="2">The sequence shown here is derived from an EMBL/GenBank/DDBJ whole genome shotgun (WGS) entry which is preliminary data.</text>
</comment>
<dbReference type="EMBL" id="LBHU01000002">
    <property type="protein sequence ID" value="KLI64085.1"/>
    <property type="molecule type" value="Genomic_DNA"/>
</dbReference>
<gene>
    <name evidence="2" type="ORF">AAV99_08415</name>
</gene>
<accession>A0A0H0XUW2</accession>
<name>A0A0H0XUW2_9SPHN</name>
<dbReference type="PANTHER" id="PTHR43283:SF14">
    <property type="entry name" value="BLL8153 PROTEIN"/>
    <property type="match status" value="1"/>
</dbReference>
<dbReference type="OrthoDB" id="9814204at2"/>
<feature type="domain" description="Beta-lactamase-related" evidence="1">
    <location>
        <begin position="70"/>
        <end position="344"/>
    </location>
</feature>
<dbReference type="PATRIC" id="fig|874156.12.peg.1733"/>
<evidence type="ECO:0000259" key="1">
    <source>
        <dbReference type="Pfam" id="PF00144"/>
    </source>
</evidence>
<evidence type="ECO:0000313" key="2">
    <source>
        <dbReference type="EMBL" id="KLI64085.1"/>
    </source>
</evidence>
<reference evidence="2 3" key="1">
    <citation type="submission" date="2015-04" db="EMBL/GenBank/DDBJ databases">
        <title>The draft genome sequence of Erythrobacter marinus HWDM-33.</title>
        <authorList>
            <person name="Zhuang L."/>
            <person name="Liu Y."/>
            <person name="Shao Z."/>
        </authorList>
    </citation>
    <scope>NUCLEOTIDE SEQUENCE [LARGE SCALE GENOMIC DNA]</scope>
    <source>
        <strain evidence="2 3">HWDM-33</strain>
    </source>
</reference>
<sequence>MSTNAVAMPTDRNVLFWSQEQRAAAFRVMDQMPQLAESRTIAASGNAVSLPIGETLDLGDFDLDGFMQEQSTAAIIVVLDGEIVLERYGLGFSADERWTSFSVAKSLTSTLVGAAIVDGYITSLDDPVTDYITDLRGSAYDGVSIRQLLTMTSGVQWNEDYGDPNSDVAQFNNHVDEDGFDPTVSYLRNLPRASDPGTNWNYSTGETNLVGVLVTEATGKTLADYLSEKVWVPFGMAHDATWLLGNTGQEIAGCCIQAGTRDMARFGLLTLGDGMINGERVVPEGWFAEATSPVVSLGDSGRGYGYQWWTFPGEIYAAQGIFGQGIFIDPARNLVIATNSNWPQASGGNGTGARTFGFYRAVMAAVDARGSE</sequence>
<dbReference type="SUPFAM" id="SSF56601">
    <property type="entry name" value="beta-lactamase/transpeptidase-like"/>
    <property type="match status" value="1"/>
</dbReference>
<dbReference type="Pfam" id="PF00144">
    <property type="entry name" value="Beta-lactamase"/>
    <property type="match status" value="1"/>
</dbReference>
<dbReference type="AlphaFoldDB" id="A0A0H0XUW2"/>
<keyword evidence="3" id="KW-1185">Reference proteome</keyword>
<evidence type="ECO:0000313" key="3">
    <source>
        <dbReference type="Proteomes" id="UP000053455"/>
    </source>
</evidence>
<dbReference type="InterPro" id="IPR050789">
    <property type="entry name" value="Diverse_Enzym_Activities"/>
</dbReference>
<dbReference type="InterPro" id="IPR001466">
    <property type="entry name" value="Beta-lactam-related"/>
</dbReference>
<dbReference type="STRING" id="874156.GCA_001021555_01635"/>
<organism evidence="2 3">
    <name type="scientific">Aurantiacibacter marinus</name>
    <dbReference type="NCBI Taxonomy" id="874156"/>
    <lineage>
        <taxon>Bacteria</taxon>
        <taxon>Pseudomonadati</taxon>
        <taxon>Pseudomonadota</taxon>
        <taxon>Alphaproteobacteria</taxon>
        <taxon>Sphingomonadales</taxon>
        <taxon>Erythrobacteraceae</taxon>
        <taxon>Aurantiacibacter</taxon>
    </lineage>
</organism>
<dbReference type="Gene3D" id="3.40.710.10">
    <property type="entry name" value="DD-peptidase/beta-lactamase superfamily"/>
    <property type="match status" value="1"/>
</dbReference>